<dbReference type="Proteomes" id="UP001157418">
    <property type="component" value="Unassembled WGS sequence"/>
</dbReference>
<comment type="caution">
    <text evidence="1">The sequence shown here is derived from an EMBL/GenBank/DDBJ whole genome shotgun (WGS) entry which is preliminary data.</text>
</comment>
<sequence>MKKTIAIGKINFMWVEVVFYVLEVYKNTQRMRYISLFQRIESKMTDITAELNEITPIKDETDAHIKESEQYMHHCIRRMDSLPDRHPEKETLIERYTDAYVMKKMKKLYLPDKEKLTNKALNLMKVKNVCDRIIGLPNGPTVQPISSFQILCYTRISRWRKIKYNIDFNITIFGI</sequence>
<organism evidence="1 2">
    <name type="scientific">Lactuca virosa</name>
    <dbReference type="NCBI Taxonomy" id="75947"/>
    <lineage>
        <taxon>Eukaryota</taxon>
        <taxon>Viridiplantae</taxon>
        <taxon>Streptophyta</taxon>
        <taxon>Embryophyta</taxon>
        <taxon>Tracheophyta</taxon>
        <taxon>Spermatophyta</taxon>
        <taxon>Magnoliopsida</taxon>
        <taxon>eudicotyledons</taxon>
        <taxon>Gunneridae</taxon>
        <taxon>Pentapetalae</taxon>
        <taxon>asterids</taxon>
        <taxon>campanulids</taxon>
        <taxon>Asterales</taxon>
        <taxon>Asteraceae</taxon>
        <taxon>Cichorioideae</taxon>
        <taxon>Cichorieae</taxon>
        <taxon>Lactucinae</taxon>
        <taxon>Lactuca</taxon>
    </lineage>
</organism>
<evidence type="ECO:0000313" key="2">
    <source>
        <dbReference type="Proteomes" id="UP001157418"/>
    </source>
</evidence>
<evidence type="ECO:0000313" key="1">
    <source>
        <dbReference type="EMBL" id="CAH1450674.1"/>
    </source>
</evidence>
<reference evidence="1 2" key="1">
    <citation type="submission" date="2022-01" db="EMBL/GenBank/DDBJ databases">
        <authorList>
            <person name="Xiong W."/>
            <person name="Schranz E."/>
        </authorList>
    </citation>
    <scope>NUCLEOTIDE SEQUENCE [LARGE SCALE GENOMIC DNA]</scope>
</reference>
<dbReference type="EMBL" id="CAKMRJ010005634">
    <property type="protein sequence ID" value="CAH1450674.1"/>
    <property type="molecule type" value="Genomic_DNA"/>
</dbReference>
<accession>A0AAU9PKG1</accession>
<gene>
    <name evidence="1" type="ORF">LVIROSA_LOCUS36087</name>
</gene>
<proteinExistence type="predicted"/>
<protein>
    <submittedName>
        <fullName evidence="1">Uncharacterized protein</fullName>
    </submittedName>
</protein>
<dbReference type="AlphaFoldDB" id="A0AAU9PKG1"/>
<name>A0AAU9PKG1_9ASTR</name>
<keyword evidence="2" id="KW-1185">Reference proteome</keyword>